<dbReference type="GO" id="GO:0055056">
    <property type="term" value="F:D-glucose transmembrane transporter activity"/>
    <property type="evidence" value="ECO:0007669"/>
    <property type="project" value="TreeGrafter"/>
</dbReference>
<dbReference type="GO" id="GO:0046323">
    <property type="term" value="P:D-glucose import"/>
    <property type="evidence" value="ECO:0007669"/>
    <property type="project" value="TreeGrafter"/>
</dbReference>
<feature type="transmembrane region" description="Helical" evidence="6">
    <location>
        <begin position="109"/>
        <end position="129"/>
    </location>
</feature>
<evidence type="ECO:0000256" key="3">
    <source>
        <dbReference type="ARBA" id="ARBA00022989"/>
    </source>
</evidence>
<dbReference type="AlphaFoldDB" id="A0A6F9DT69"/>
<feature type="transmembrane region" description="Helical" evidence="6">
    <location>
        <begin position="480"/>
        <end position="501"/>
    </location>
</feature>
<feature type="domain" description="Major facilitator superfamily (MFS) profile" evidence="7">
    <location>
        <begin position="21"/>
        <end position="505"/>
    </location>
</feature>
<dbReference type="PANTHER" id="PTHR23503">
    <property type="entry name" value="SOLUTE CARRIER FAMILY 2"/>
    <property type="match status" value="1"/>
</dbReference>
<dbReference type="GO" id="GO:0070837">
    <property type="term" value="P:dehydroascorbic acid transport"/>
    <property type="evidence" value="ECO:0007669"/>
    <property type="project" value="TreeGrafter"/>
</dbReference>
<dbReference type="GO" id="GO:0005886">
    <property type="term" value="C:plasma membrane"/>
    <property type="evidence" value="ECO:0007669"/>
    <property type="project" value="TreeGrafter"/>
</dbReference>
<feature type="transmembrane region" description="Helical" evidence="6">
    <location>
        <begin position="416"/>
        <end position="439"/>
    </location>
</feature>
<comment type="subcellular location">
    <subcellularLocation>
        <location evidence="1">Membrane</location>
        <topology evidence="1">Multi-pass membrane protein</topology>
    </subcellularLocation>
</comment>
<evidence type="ECO:0000256" key="4">
    <source>
        <dbReference type="ARBA" id="ARBA00023136"/>
    </source>
</evidence>
<feature type="transmembrane region" description="Helical" evidence="6">
    <location>
        <begin position="141"/>
        <end position="158"/>
    </location>
</feature>
<keyword evidence="2 6" id="KW-0812">Transmembrane</keyword>
<keyword evidence="3 6" id="KW-1133">Transmembrane helix</keyword>
<keyword evidence="8" id="KW-0762">Sugar transport</keyword>
<dbReference type="PANTHER" id="PTHR23503:SF132">
    <property type="entry name" value="SOLUTE CARRIER FAMILY 2, FACILITATED GLUCOSE TRANSPORTER MEMBER 5-LIKE"/>
    <property type="match status" value="1"/>
</dbReference>
<feature type="transmembrane region" description="Helical" evidence="6">
    <location>
        <begin position="451"/>
        <end position="474"/>
    </location>
</feature>
<evidence type="ECO:0000256" key="6">
    <source>
        <dbReference type="SAM" id="Phobius"/>
    </source>
</evidence>
<evidence type="ECO:0000256" key="2">
    <source>
        <dbReference type="ARBA" id="ARBA00022692"/>
    </source>
</evidence>
<evidence type="ECO:0000259" key="7">
    <source>
        <dbReference type="PROSITE" id="PS50850"/>
    </source>
</evidence>
<dbReference type="Gene3D" id="1.20.1250.20">
    <property type="entry name" value="MFS general substrate transporter like domains"/>
    <property type="match status" value="1"/>
</dbReference>
<keyword evidence="4 6" id="KW-0472">Membrane</keyword>
<accession>A0A6F9DT69</accession>
<dbReference type="PROSITE" id="PS00216">
    <property type="entry name" value="SUGAR_TRANSPORT_1"/>
    <property type="match status" value="1"/>
</dbReference>
<evidence type="ECO:0000313" key="8">
    <source>
        <dbReference type="EMBL" id="CAB3266210.1"/>
    </source>
</evidence>
<dbReference type="PRINTS" id="PR00171">
    <property type="entry name" value="SUGRTRNSPORT"/>
</dbReference>
<dbReference type="Pfam" id="PF00083">
    <property type="entry name" value="Sugar_tr"/>
    <property type="match status" value="1"/>
</dbReference>
<evidence type="ECO:0000256" key="1">
    <source>
        <dbReference type="ARBA" id="ARBA00004141"/>
    </source>
</evidence>
<organism evidence="8">
    <name type="scientific">Phallusia mammillata</name>
    <dbReference type="NCBI Taxonomy" id="59560"/>
    <lineage>
        <taxon>Eukaryota</taxon>
        <taxon>Metazoa</taxon>
        <taxon>Chordata</taxon>
        <taxon>Tunicata</taxon>
        <taxon>Ascidiacea</taxon>
        <taxon>Phlebobranchia</taxon>
        <taxon>Ascidiidae</taxon>
        <taxon>Phallusia</taxon>
    </lineage>
</organism>
<reference evidence="8" key="1">
    <citation type="submission" date="2020-04" db="EMBL/GenBank/DDBJ databases">
        <authorList>
            <person name="Neveu A P."/>
        </authorList>
    </citation>
    <scope>NUCLEOTIDE SEQUENCE</scope>
    <source>
        <tissue evidence="8">Whole embryo</tissue>
    </source>
</reference>
<keyword evidence="5" id="KW-0813">Transport</keyword>
<dbReference type="InterPro" id="IPR045263">
    <property type="entry name" value="GLUT"/>
</dbReference>
<evidence type="ECO:0000256" key="5">
    <source>
        <dbReference type="RuleBase" id="RU003346"/>
    </source>
</evidence>
<feature type="transmembrane region" description="Helical" evidence="6">
    <location>
        <begin position="319"/>
        <end position="345"/>
    </location>
</feature>
<dbReference type="InterPro" id="IPR005829">
    <property type="entry name" value="Sugar_transporter_CS"/>
</dbReference>
<dbReference type="InterPro" id="IPR036259">
    <property type="entry name" value="MFS_trans_sf"/>
</dbReference>
<feature type="transmembrane region" description="Helical" evidence="6">
    <location>
        <begin position="233"/>
        <end position="254"/>
    </location>
</feature>
<name>A0A6F9DT69_9ASCI</name>
<dbReference type="InterPro" id="IPR020846">
    <property type="entry name" value="MFS_dom"/>
</dbReference>
<dbReference type="EMBL" id="LR790348">
    <property type="protein sequence ID" value="CAB3266210.1"/>
    <property type="molecule type" value="mRNA"/>
</dbReference>
<dbReference type="InterPro" id="IPR003663">
    <property type="entry name" value="Sugar/inositol_transpt"/>
</dbReference>
<dbReference type="SUPFAM" id="SSF103473">
    <property type="entry name" value="MFS general substrate transporter"/>
    <property type="match status" value="1"/>
</dbReference>
<dbReference type="PROSITE" id="PS00217">
    <property type="entry name" value="SUGAR_TRANSPORT_2"/>
    <property type="match status" value="1"/>
</dbReference>
<dbReference type="InterPro" id="IPR005828">
    <property type="entry name" value="MFS_sugar_transport-like"/>
</dbReference>
<sequence length="543" mass="58571">MTGVKQYQEDGKLTLILVVAVFISVFGSSFQYGYNIAVMNAPAPLMQSFFFGTGMSSVEVELQSNNTSNTTTSVPTQPQNSSLNAIETTPGTANATSSVESSELTTSQLFMWSFTVSIYTVGGMVGSYLTGVCIKYLGRKGAMLAANALSITAAILEGTSKAANSLEMVIIARFLLGIFAGLATGVVPLYNGEISPKKIRGAIGVVSQLFITVGILTAQLLSLNEAMGTEELWPLLLAFTAVPSITQLCVLPFIPESPRCLLLDKNDQGKARAALIRFRGTNNVAAEIQEMKAEAAAETATRQLSVMELIRDRYVRWQLISIVVLQITQQLCGINAIFFYLNTIFEAAGVPEETRNYASVGVGSVNTLMTIVSVLLMDRAGRKALLAGGYAISGVFCALMTVSLTLQDQISWMSNMSIACVIGFIVGFAIGPGPVPWILTAELFRQSGRPAASAIGCGVNWTSNFILALVFPFMQKAMGSYVFVFFLVICVIATAYVMIVLPETKNETFQDISLMFAKRNGIQKNTIEMDNIDDEANRPIVKR</sequence>
<protein>
    <submittedName>
        <fullName evidence="8">Solute carrier family 2, facilitated glucose transporter member 5-like</fullName>
    </submittedName>
</protein>
<feature type="transmembrane region" description="Helical" evidence="6">
    <location>
        <begin position="384"/>
        <end position="404"/>
    </location>
</feature>
<dbReference type="NCBIfam" id="TIGR00879">
    <property type="entry name" value="SP"/>
    <property type="match status" value="1"/>
</dbReference>
<feature type="transmembrane region" description="Helical" evidence="6">
    <location>
        <begin position="202"/>
        <end position="221"/>
    </location>
</feature>
<feature type="transmembrane region" description="Helical" evidence="6">
    <location>
        <begin position="170"/>
        <end position="190"/>
    </location>
</feature>
<feature type="transmembrane region" description="Helical" evidence="6">
    <location>
        <begin position="12"/>
        <end position="34"/>
    </location>
</feature>
<gene>
    <name evidence="8" type="primary">Slc2a5-002</name>
</gene>
<comment type="similarity">
    <text evidence="5">Belongs to the major facilitator superfamily. Sugar transporter (TC 2.A.1.1) family.</text>
</comment>
<dbReference type="PROSITE" id="PS50850">
    <property type="entry name" value="MFS"/>
    <property type="match status" value="1"/>
</dbReference>
<proteinExistence type="evidence at transcript level"/>